<evidence type="ECO:0000313" key="2">
    <source>
        <dbReference type="Proteomes" id="UP000595703"/>
    </source>
</evidence>
<proteinExistence type="predicted"/>
<keyword evidence="2" id="KW-1185">Reference proteome</keyword>
<dbReference type="RefSeq" id="WP_202234523.1">
    <property type="nucleotide sequence ID" value="NZ_AP018365.1"/>
</dbReference>
<organism evidence="1 2">
    <name type="scientific">Actinacidiphila reveromycinica</name>
    <dbReference type="NCBI Taxonomy" id="659352"/>
    <lineage>
        <taxon>Bacteria</taxon>
        <taxon>Bacillati</taxon>
        <taxon>Actinomycetota</taxon>
        <taxon>Actinomycetes</taxon>
        <taxon>Kitasatosporales</taxon>
        <taxon>Streptomycetaceae</taxon>
        <taxon>Actinacidiphila</taxon>
    </lineage>
</organism>
<dbReference type="AlphaFoldDB" id="A0A7U3UTG6"/>
<reference evidence="1 2" key="1">
    <citation type="journal article" date="2010" name="J. Bacteriol.">
        <title>Biochemical characterization of a novel indole prenyltransferase from Streptomyces sp. SN-593.</title>
        <authorList>
            <person name="Takahashi S."/>
            <person name="Takagi H."/>
            <person name="Toyoda A."/>
            <person name="Uramoto M."/>
            <person name="Nogawa T."/>
            <person name="Ueki M."/>
            <person name="Sakaki Y."/>
            <person name="Osada H."/>
        </authorList>
    </citation>
    <scope>NUCLEOTIDE SEQUENCE [LARGE SCALE GENOMIC DNA]</scope>
    <source>
        <strain evidence="1 2">SN-593</strain>
    </source>
</reference>
<dbReference type="KEGG" id="arev:RVR_4514"/>
<name>A0A7U3UTG6_9ACTN</name>
<dbReference type="Proteomes" id="UP000595703">
    <property type="component" value="Chromosome"/>
</dbReference>
<protein>
    <submittedName>
        <fullName evidence="1">Uncharacterized protein</fullName>
    </submittedName>
</protein>
<reference evidence="1 2" key="4">
    <citation type="journal article" date="2020" name="Sci. Rep.">
        <title>beta-carboline chemical signals induce reveromycin production through a LuxR family regulator in Streptomyces sp. SN-593.</title>
        <authorList>
            <person name="Panthee S."/>
            <person name="Kito N."/>
            <person name="Hayashi T."/>
            <person name="Shimizu T."/>
            <person name="Ishikawa J."/>
            <person name="Hamamoto H."/>
            <person name="Osada H."/>
            <person name="Takahashi S."/>
        </authorList>
    </citation>
    <scope>NUCLEOTIDE SEQUENCE [LARGE SCALE GENOMIC DNA]</scope>
    <source>
        <strain evidence="1 2">SN-593</strain>
    </source>
</reference>
<sequence>MSKCCGPSPCNCRVTAGPGVTVDGNGSPSLPYVVSADGAEPTVVQAADSSTVDTEVTGTGTAADPYVVTSNVILDPAPPGGGDQLIQSGPDGLSLECADVRGCFSAGDGAAYDPDTGIITARVSGDAGNATTFGTDGGLFTPAPDAAEPTALEAADSATVDTEVTGTGTAADPYVVTSSVILDPAPPGGGDQLIQSGPDGLSLECADVRGCFSAGDGAGYDPDTGIITARPSTDAGNSVSYGTDGGLYAPTGGAADPTVIEAGDSPTVDNEVTGAGTAADPYVITSNVILDPAPPGGGDQLIQSGPDGLSLECADVRGCFSAGDGAAYDPDTGIITARVSADAGNATTFGTDGGLFTPAGGAAEPTALEVTDSDTVDLTLTGDGTAASPYSVSADVKLNPAPPGGGDQLIQSGPDGLSLECADVRGCFSAGDGAGYDPDTGIITARPSTDAGNGLSYGTDGGLLVPSAAALEVGCGLQGEGTAAAPLAAFPIAGEQPWADDWDCTDSENSTLKCDPTTGALWTPPEHTSAAVTLQQNHPLGTPTLTDTGGFIIVDTTAWSEGTYTADSLTACRGLSFSTEFTGHVEATWTAGAVFDLGYAVSINGGAPGVRVMHSKLQAGGIAGHERWTFATAQAAVLAAHTGYSVRVYPAINVVSGSVTLNQWITDTHLIAITR</sequence>
<gene>
    <name evidence="1" type="ORF">RVR_4514</name>
</gene>
<accession>A0A7U3UTG6</accession>
<reference evidence="1 2" key="2">
    <citation type="journal article" date="2011" name="J. Antibiot.">
        <title>Furaquinocins I and J: novel polyketide isoprenoid hybrid compounds from Streptomyces reveromyceticus SN-593.</title>
        <authorList>
            <person name="Panthee S."/>
            <person name="Takahashi S."/>
            <person name="Takagi H."/>
            <person name="Nogawa T."/>
            <person name="Oowada E."/>
            <person name="Uramoto M."/>
            <person name="Osada H."/>
        </authorList>
    </citation>
    <scope>NUCLEOTIDE SEQUENCE [LARGE SCALE GENOMIC DNA]</scope>
    <source>
        <strain evidence="1 2">SN-593</strain>
    </source>
</reference>
<dbReference type="EMBL" id="AP018365">
    <property type="protein sequence ID" value="BBA98361.1"/>
    <property type="molecule type" value="Genomic_DNA"/>
</dbReference>
<reference evidence="1 2" key="3">
    <citation type="journal article" date="2011" name="Nat. Chem. Biol.">
        <title>Reveromycin A biosynthesis uses RevG and RevJ for stereospecific spiroacetal formation.</title>
        <authorList>
            <person name="Takahashi S."/>
            <person name="Toyoda A."/>
            <person name="Sekiyama Y."/>
            <person name="Takagi H."/>
            <person name="Nogawa T."/>
            <person name="Uramoto M."/>
            <person name="Suzuki R."/>
            <person name="Koshino H."/>
            <person name="Kumano T."/>
            <person name="Panthee S."/>
            <person name="Dairi T."/>
            <person name="Ishikawa J."/>
            <person name="Ikeda H."/>
            <person name="Sakaki Y."/>
            <person name="Osada H."/>
        </authorList>
    </citation>
    <scope>NUCLEOTIDE SEQUENCE [LARGE SCALE GENOMIC DNA]</scope>
    <source>
        <strain evidence="1 2">SN-593</strain>
    </source>
</reference>
<evidence type="ECO:0000313" key="1">
    <source>
        <dbReference type="EMBL" id="BBA98361.1"/>
    </source>
</evidence>